<keyword evidence="2" id="KW-0288">FMN</keyword>
<evidence type="ECO:0000256" key="1">
    <source>
        <dbReference type="ARBA" id="ARBA00022630"/>
    </source>
</evidence>
<evidence type="ECO:0000313" key="4">
    <source>
        <dbReference type="EMBL" id="GAF74063.1"/>
    </source>
</evidence>
<dbReference type="GO" id="GO:0016491">
    <property type="term" value="F:oxidoreductase activity"/>
    <property type="evidence" value="ECO:0007669"/>
    <property type="project" value="InterPro"/>
</dbReference>
<dbReference type="InterPro" id="IPR029039">
    <property type="entry name" value="Flavoprotein-like_sf"/>
</dbReference>
<dbReference type="SUPFAM" id="SSF52218">
    <property type="entry name" value="Flavoproteins"/>
    <property type="match status" value="1"/>
</dbReference>
<organism evidence="4">
    <name type="scientific">marine sediment metagenome</name>
    <dbReference type="NCBI Taxonomy" id="412755"/>
    <lineage>
        <taxon>unclassified sequences</taxon>
        <taxon>metagenomes</taxon>
        <taxon>ecological metagenomes</taxon>
    </lineage>
</organism>
<dbReference type="EMBL" id="BARS01004168">
    <property type="protein sequence ID" value="GAF74063.1"/>
    <property type="molecule type" value="Genomic_DNA"/>
</dbReference>
<dbReference type="InterPro" id="IPR051796">
    <property type="entry name" value="ISF_SsuE-like"/>
</dbReference>
<proteinExistence type="predicted"/>
<dbReference type="AlphaFoldDB" id="X0RZ61"/>
<comment type="caution">
    <text evidence="4">The sequence shown here is derived from an EMBL/GenBank/DDBJ whole genome shotgun (WGS) entry which is preliminary data.</text>
</comment>
<dbReference type="Pfam" id="PF03358">
    <property type="entry name" value="FMN_red"/>
    <property type="match status" value="1"/>
</dbReference>
<dbReference type="PANTHER" id="PTHR43278:SF4">
    <property type="entry name" value="NAD(P)H-DEPENDENT FMN-CONTAINING OXIDOREDUCTASE YWQN-RELATED"/>
    <property type="match status" value="1"/>
</dbReference>
<sequence length="182" mass="20664">MKVLAISGSPRRDGNTDDALKATLDELEGRIQGLDAEFLRITDYRIEHCRGCRHCMTQVECIIRDDDLDLLVGKMHDADLVILGAPVYWWGPPGVFKDFIDRTHGFYPDDTRFQGKKVAVVTVAAQSGFPSHEKTMSWLEHYGAEYVGWLRLFAREKGELGEKPAQLDKLEKFSAELARAYM</sequence>
<feature type="domain" description="NADPH-dependent FMN reductase-like" evidence="3">
    <location>
        <begin position="1"/>
        <end position="147"/>
    </location>
</feature>
<keyword evidence="1" id="KW-0285">Flavoprotein</keyword>
<protein>
    <recommendedName>
        <fullName evidence="3">NADPH-dependent FMN reductase-like domain-containing protein</fullName>
    </recommendedName>
</protein>
<dbReference type="InterPro" id="IPR005025">
    <property type="entry name" value="FMN_Rdtase-like_dom"/>
</dbReference>
<dbReference type="Gene3D" id="3.40.50.360">
    <property type="match status" value="1"/>
</dbReference>
<evidence type="ECO:0000259" key="3">
    <source>
        <dbReference type="Pfam" id="PF03358"/>
    </source>
</evidence>
<dbReference type="PANTHER" id="PTHR43278">
    <property type="entry name" value="NAD(P)H-DEPENDENT FMN-CONTAINING OXIDOREDUCTASE YWQN-RELATED"/>
    <property type="match status" value="1"/>
</dbReference>
<gene>
    <name evidence="4" type="ORF">S01H1_08126</name>
</gene>
<evidence type="ECO:0000256" key="2">
    <source>
        <dbReference type="ARBA" id="ARBA00022643"/>
    </source>
</evidence>
<accession>X0RZ61</accession>
<name>X0RZ61_9ZZZZ</name>
<reference evidence="4" key="1">
    <citation type="journal article" date="2014" name="Front. Microbiol.">
        <title>High frequency of phylogenetically diverse reductive dehalogenase-homologous genes in deep subseafloor sedimentary metagenomes.</title>
        <authorList>
            <person name="Kawai M."/>
            <person name="Futagami T."/>
            <person name="Toyoda A."/>
            <person name="Takaki Y."/>
            <person name="Nishi S."/>
            <person name="Hori S."/>
            <person name="Arai W."/>
            <person name="Tsubouchi T."/>
            <person name="Morono Y."/>
            <person name="Uchiyama I."/>
            <person name="Ito T."/>
            <person name="Fujiyama A."/>
            <person name="Inagaki F."/>
            <person name="Takami H."/>
        </authorList>
    </citation>
    <scope>NUCLEOTIDE SEQUENCE</scope>
    <source>
        <strain evidence="4">Expedition CK06-06</strain>
    </source>
</reference>